<feature type="compositionally biased region" description="Low complexity" evidence="1">
    <location>
        <begin position="364"/>
        <end position="375"/>
    </location>
</feature>
<feature type="compositionally biased region" description="Basic and acidic residues" evidence="1">
    <location>
        <begin position="418"/>
        <end position="437"/>
    </location>
</feature>
<keyword evidence="3" id="KW-1185">Reference proteome</keyword>
<feature type="compositionally biased region" description="Acidic residues" evidence="1">
    <location>
        <begin position="543"/>
        <end position="552"/>
    </location>
</feature>
<gene>
    <name evidence="2" type="ORF">B0I35DRAFT_40013</name>
</gene>
<accession>A0A8K0T8F0</accession>
<sequence length="714" mass="75214">MEAMEARLVDSLHRRLADLEHKVQAYRHDSNMDFQHFCADLLRDVSPEAADRVRRTVALSFARYPALRPELDVAPAALGLQTETESRAPIIAGSAATFHPAQPSPLSSVLGTAEPTAAPVAATDAGAGAGAGSGATATVDTSAHVAAAASTTSTSTTSAASPNLRSHDYDREREFQGLFTPSYLPLLDCSPPAPRSSPVSRPTSAAAAAATTTTTTAVATADPGANIATAPSPSASATGSASATAIQPPLLPEPHQAGFGTGPGDVAAADMDTNVQKQRPSFSSDVERPTHVRRSTGDTTSSVHSDRSETKVRRSALRRSSSPSRIPTSPRRVRFEFMGAEVLPTASPEGPDFVTPNSYLGLSSLGEEDSPSSSLILGDSGEVEERLPPRKISSTEALRALSRTAIDEGTVWTVVDSSADRPARDNQPETSHVEDVIPAKVAPAKPIGLSSPQWTEPSPSHSSTLHQDHLDPLNNDDSSDDDFLTMGKTRSPVLTQMPVSPRASGVAEGEELARASTTTLSGKLNEPSADNQAAEEKDHSSIDDMDDGDDEELFHFENGGGLTPPPKPRRPPPPPIKEEEPEDDLVESPPPKDVPSPQQVYGTSPALPITRQPGSRGSTAAHFHAGSVGSYKGRPLVMPVVRDPEVLAQAASLGDFNTFVGGLDGRSGMDEGDLSSFRASMVHSGFSGTPRSLTERMMMEDAQMERLRQSSKPQ</sequence>
<feature type="compositionally biased region" description="Low complexity" evidence="1">
    <location>
        <begin position="318"/>
        <end position="330"/>
    </location>
</feature>
<feature type="compositionally biased region" description="Polar residues" evidence="1">
    <location>
        <begin position="450"/>
        <end position="465"/>
    </location>
</feature>
<evidence type="ECO:0000256" key="1">
    <source>
        <dbReference type="SAM" id="MobiDB-lite"/>
    </source>
</evidence>
<comment type="caution">
    <text evidence="2">The sequence shown here is derived from an EMBL/GenBank/DDBJ whole genome shotgun (WGS) entry which is preliminary data.</text>
</comment>
<evidence type="ECO:0000313" key="2">
    <source>
        <dbReference type="EMBL" id="KAH7329242.1"/>
    </source>
</evidence>
<feature type="compositionally biased region" description="Polar residues" evidence="1">
    <location>
        <begin position="273"/>
        <end position="284"/>
    </location>
</feature>
<evidence type="ECO:0000313" key="3">
    <source>
        <dbReference type="Proteomes" id="UP000813444"/>
    </source>
</evidence>
<dbReference type="OrthoDB" id="5418627at2759"/>
<feature type="compositionally biased region" description="Pro residues" evidence="1">
    <location>
        <begin position="563"/>
        <end position="575"/>
    </location>
</feature>
<feature type="compositionally biased region" description="Low complexity" evidence="1">
    <location>
        <begin position="196"/>
        <end position="221"/>
    </location>
</feature>
<dbReference type="AlphaFoldDB" id="A0A8K0T8F0"/>
<name>A0A8K0T8F0_9HYPO</name>
<feature type="region of interest" description="Disordered" evidence="1">
    <location>
        <begin position="417"/>
        <end position="629"/>
    </location>
</feature>
<dbReference type="Proteomes" id="UP000813444">
    <property type="component" value="Unassembled WGS sequence"/>
</dbReference>
<feature type="compositionally biased region" description="Low complexity" evidence="1">
    <location>
        <begin position="228"/>
        <end position="245"/>
    </location>
</feature>
<organism evidence="2 3">
    <name type="scientific">Stachybotrys elegans</name>
    <dbReference type="NCBI Taxonomy" id="80388"/>
    <lineage>
        <taxon>Eukaryota</taxon>
        <taxon>Fungi</taxon>
        <taxon>Dikarya</taxon>
        <taxon>Ascomycota</taxon>
        <taxon>Pezizomycotina</taxon>
        <taxon>Sordariomycetes</taxon>
        <taxon>Hypocreomycetidae</taxon>
        <taxon>Hypocreales</taxon>
        <taxon>Stachybotryaceae</taxon>
        <taxon>Stachybotrys</taxon>
    </lineage>
</organism>
<proteinExistence type="predicted"/>
<reference evidence="2" key="1">
    <citation type="journal article" date="2021" name="Nat. Commun.">
        <title>Genetic determinants of endophytism in the Arabidopsis root mycobiome.</title>
        <authorList>
            <person name="Mesny F."/>
            <person name="Miyauchi S."/>
            <person name="Thiergart T."/>
            <person name="Pickel B."/>
            <person name="Atanasova L."/>
            <person name="Karlsson M."/>
            <person name="Huettel B."/>
            <person name="Barry K.W."/>
            <person name="Haridas S."/>
            <person name="Chen C."/>
            <person name="Bauer D."/>
            <person name="Andreopoulos W."/>
            <person name="Pangilinan J."/>
            <person name="LaButti K."/>
            <person name="Riley R."/>
            <person name="Lipzen A."/>
            <person name="Clum A."/>
            <person name="Drula E."/>
            <person name="Henrissat B."/>
            <person name="Kohler A."/>
            <person name="Grigoriev I.V."/>
            <person name="Martin F.M."/>
            <person name="Hacquard S."/>
        </authorList>
    </citation>
    <scope>NUCLEOTIDE SEQUENCE</scope>
    <source>
        <strain evidence="2">MPI-CAGE-CH-0235</strain>
    </source>
</reference>
<dbReference type="EMBL" id="JAGPNK010000001">
    <property type="protein sequence ID" value="KAH7329242.1"/>
    <property type="molecule type" value="Genomic_DNA"/>
</dbReference>
<feature type="region of interest" description="Disordered" evidence="1">
    <location>
        <begin position="364"/>
        <end position="390"/>
    </location>
</feature>
<feature type="region of interest" description="Disordered" evidence="1">
    <location>
        <begin position="189"/>
        <end position="330"/>
    </location>
</feature>
<protein>
    <submittedName>
        <fullName evidence="2">Uncharacterized protein</fullName>
    </submittedName>
</protein>